<name>A0A8H7BP61_9FUNG</name>
<dbReference type="GO" id="GO:0071949">
    <property type="term" value="F:FAD binding"/>
    <property type="evidence" value="ECO:0007669"/>
    <property type="project" value="InterPro"/>
</dbReference>
<evidence type="ECO:0000256" key="1">
    <source>
        <dbReference type="ARBA" id="ARBA00001974"/>
    </source>
</evidence>
<dbReference type="InterPro" id="IPR016171">
    <property type="entry name" value="Vanillyl_alc_oxidase_C-sub2"/>
</dbReference>
<dbReference type="PANTHER" id="PTHR43716">
    <property type="entry name" value="D-2-HYDROXYGLUTARATE DEHYDROGENASE, MITOCHONDRIAL"/>
    <property type="match status" value="1"/>
</dbReference>
<organism evidence="8 9">
    <name type="scientific">Apophysomyces ossiformis</name>
    <dbReference type="NCBI Taxonomy" id="679940"/>
    <lineage>
        <taxon>Eukaryota</taxon>
        <taxon>Fungi</taxon>
        <taxon>Fungi incertae sedis</taxon>
        <taxon>Mucoromycota</taxon>
        <taxon>Mucoromycotina</taxon>
        <taxon>Mucoromycetes</taxon>
        <taxon>Mucorales</taxon>
        <taxon>Mucorineae</taxon>
        <taxon>Mucoraceae</taxon>
        <taxon>Apophysomyces</taxon>
    </lineage>
</organism>
<keyword evidence="5" id="KW-0560">Oxidoreductase</keyword>
<evidence type="ECO:0000259" key="7">
    <source>
        <dbReference type="PROSITE" id="PS51387"/>
    </source>
</evidence>
<dbReference type="InterPro" id="IPR036318">
    <property type="entry name" value="FAD-bd_PCMH-like_sf"/>
</dbReference>
<dbReference type="InterPro" id="IPR004113">
    <property type="entry name" value="FAD-bd_oxidored_4_C"/>
</dbReference>
<dbReference type="EMBL" id="JABAYA010000315">
    <property type="protein sequence ID" value="KAF7721039.1"/>
    <property type="molecule type" value="Genomic_DNA"/>
</dbReference>
<gene>
    <name evidence="8" type="ORF">EC973_005537</name>
</gene>
<comment type="catalytic activity">
    <reaction evidence="6">
        <text>(R)-lactate + 2 Fe(III)-[cytochrome c] = 2 Fe(II)-[cytochrome c] + pyruvate + 2 H(+)</text>
        <dbReference type="Rhea" id="RHEA:13521"/>
        <dbReference type="Rhea" id="RHEA-COMP:10350"/>
        <dbReference type="Rhea" id="RHEA-COMP:14399"/>
        <dbReference type="ChEBI" id="CHEBI:15361"/>
        <dbReference type="ChEBI" id="CHEBI:15378"/>
        <dbReference type="ChEBI" id="CHEBI:16004"/>
        <dbReference type="ChEBI" id="CHEBI:29033"/>
        <dbReference type="ChEBI" id="CHEBI:29034"/>
        <dbReference type="EC" id="1.1.2.4"/>
    </reaction>
</comment>
<proteinExistence type="inferred from homology"/>
<dbReference type="InterPro" id="IPR016166">
    <property type="entry name" value="FAD-bd_PCMH"/>
</dbReference>
<dbReference type="Proteomes" id="UP000605846">
    <property type="component" value="Unassembled WGS sequence"/>
</dbReference>
<evidence type="ECO:0000256" key="6">
    <source>
        <dbReference type="ARBA" id="ARBA00051436"/>
    </source>
</evidence>
<sequence>MRGDLVCDAGCVLQDLDNYLAQYGYQTPLDLPSRHLCCIGGNVSTNAGGIRQMRFGNLHNSVMGLEVVLPDGTILDNLTTLRKDNTGYSLKNLFIGSEGTLGFITGVSISTARVRSGVHVFLLAFDSFEELIEAYVCARRELPETLSAFEMLDNDSIQCVQSRGLQHPKGSAFPISDRHNLYVVMETAGTDADLEQKVWKSERFLKTLYEKQVLRDGALAADDEELVQDTREWALAEGMIGKDIVSVYGYGHVGDGNMHLSIPVLRDDRFLVELVDNFVYEWTSSYHGSCSAEHGIGLMKVAYLPYTKSSCMISNMRKIKNLFDPKGIMNPYKLLPNKEQEERGEIVRKRSQVGC</sequence>
<dbReference type="InterPro" id="IPR016164">
    <property type="entry name" value="FAD-linked_Oxase-like_C"/>
</dbReference>
<dbReference type="InterPro" id="IPR051264">
    <property type="entry name" value="FAD-oxidored/transferase_4"/>
</dbReference>
<dbReference type="SUPFAM" id="SSF56176">
    <property type="entry name" value="FAD-binding/transporter-associated domain-like"/>
    <property type="match status" value="1"/>
</dbReference>
<dbReference type="InterPro" id="IPR006094">
    <property type="entry name" value="Oxid_FAD_bind_N"/>
</dbReference>
<evidence type="ECO:0000256" key="4">
    <source>
        <dbReference type="ARBA" id="ARBA00022827"/>
    </source>
</evidence>
<dbReference type="SUPFAM" id="SSF55103">
    <property type="entry name" value="FAD-linked oxidases, C-terminal domain"/>
    <property type="match status" value="1"/>
</dbReference>
<dbReference type="PANTHER" id="PTHR43716:SF1">
    <property type="entry name" value="D-2-HYDROXYGLUTARATE DEHYDROGENASE, MITOCHONDRIAL"/>
    <property type="match status" value="1"/>
</dbReference>
<evidence type="ECO:0000256" key="3">
    <source>
        <dbReference type="ARBA" id="ARBA00022630"/>
    </source>
</evidence>
<dbReference type="Pfam" id="PF02913">
    <property type="entry name" value="FAD-oxidase_C"/>
    <property type="match status" value="1"/>
</dbReference>
<dbReference type="AlphaFoldDB" id="A0A8H7BP61"/>
<dbReference type="GO" id="GO:0005739">
    <property type="term" value="C:mitochondrion"/>
    <property type="evidence" value="ECO:0007669"/>
    <property type="project" value="TreeGrafter"/>
</dbReference>
<protein>
    <recommendedName>
        <fullName evidence="7">FAD-binding PCMH-type domain-containing protein</fullName>
    </recommendedName>
</protein>
<dbReference type="Gene3D" id="1.10.45.10">
    <property type="entry name" value="Vanillyl-alcohol Oxidase, Chain A, domain 4"/>
    <property type="match status" value="1"/>
</dbReference>
<evidence type="ECO:0000256" key="5">
    <source>
        <dbReference type="ARBA" id="ARBA00023002"/>
    </source>
</evidence>
<comment type="cofactor">
    <cofactor evidence="1">
        <name>FAD</name>
        <dbReference type="ChEBI" id="CHEBI:57692"/>
    </cofactor>
</comment>
<comment type="similarity">
    <text evidence="2">Belongs to the FAD-binding oxidoreductase/transferase type 4 family.</text>
</comment>
<dbReference type="GO" id="GO:0004458">
    <property type="term" value="F:D-lactate dehydrogenase (cytochrome) activity"/>
    <property type="evidence" value="ECO:0007669"/>
    <property type="project" value="UniProtKB-EC"/>
</dbReference>
<keyword evidence="9" id="KW-1185">Reference proteome</keyword>
<evidence type="ECO:0000313" key="8">
    <source>
        <dbReference type="EMBL" id="KAF7721039.1"/>
    </source>
</evidence>
<dbReference type="Pfam" id="PF01565">
    <property type="entry name" value="FAD_binding_4"/>
    <property type="match status" value="1"/>
</dbReference>
<comment type="caution">
    <text evidence="8">The sequence shown here is derived from an EMBL/GenBank/DDBJ whole genome shotgun (WGS) entry which is preliminary data.</text>
</comment>
<accession>A0A8H7BP61</accession>
<evidence type="ECO:0000313" key="9">
    <source>
        <dbReference type="Proteomes" id="UP000605846"/>
    </source>
</evidence>
<keyword evidence="3" id="KW-0285">Flavoprotein</keyword>
<feature type="domain" description="FAD-binding PCMH-type" evidence="7">
    <location>
        <begin position="1"/>
        <end position="114"/>
    </location>
</feature>
<dbReference type="FunFam" id="1.10.45.10:FF:000001">
    <property type="entry name" value="D-lactate dehydrogenase mitochondrial"/>
    <property type="match status" value="1"/>
</dbReference>
<reference evidence="8" key="1">
    <citation type="submission" date="2020-01" db="EMBL/GenBank/DDBJ databases">
        <title>Genome Sequencing of Three Apophysomyces-Like Fungal Strains Confirms a Novel Fungal Genus in the Mucoromycota with divergent Burkholderia-like Endosymbiotic Bacteria.</title>
        <authorList>
            <person name="Stajich J.E."/>
            <person name="Macias A.M."/>
            <person name="Carter-House D."/>
            <person name="Lovett B."/>
            <person name="Kasson L.R."/>
            <person name="Berry K."/>
            <person name="Grigoriev I."/>
            <person name="Chang Y."/>
            <person name="Spatafora J."/>
            <person name="Kasson M.T."/>
        </authorList>
    </citation>
    <scope>NUCLEOTIDE SEQUENCE</scope>
    <source>
        <strain evidence="8">NRRL A-21654</strain>
    </source>
</reference>
<dbReference type="Gene3D" id="3.30.70.2740">
    <property type="match status" value="1"/>
</dbReference>
<dbReference type="OrthoDB" id="5332616at2759"/>
<keyword evidence="4" id="KW-0274">FAD</keyword>
<dbReference type="PROSITE" id="PS51387">
    <property type="entry name" value="FAD_PCMH"/>
    <property type="match status" value="1"/>
</dbReference>
<evidence type="ECO:0000256" key="2">
    <source>
        <dbReference type="ARBA" id="ARBA00008000"/>
    </source>
</evidence>
<dbReference type="InterPro" id="IPR016169">
    <property type="entry name" value="FAD-bd_PCMH_sub2"/>
</dbReference>
<dbReference type="Gene3D" id="3.30.465.10">
    <property type="match status" value="1"/>
</dbReference>